<dbReference type="AlphaFoldDB" id="A0ABD2ZE03"/>
<comment type="caution">
    <text evidence="1">The sequence shown here is derived from an EMBL/GenBank/DDBJ whole genome shotgun (WGS) entry which is preliminary data.</text>
</comment>
<dbReference type="EMBL" id="JBJUIK010000009">
    <property type="protein sequence ID" value="KAL3517681.1"/>
    <property type="molecule type" value="Genomic_DNA"/>
</dbReference>
<reference evidence="1 2" key="1">
    <citation type="submission" date="2024-11" db="EMBL/GenBank/DDBJ databases">
        <title>A near-complete genome assembly of Cinchona calisaya.</title>
        <authorList>
            <person name="Lian D.C."/>
            <person name="Zhao X.W."/>
            <person name="Wei L."/>
        </authorList>
    </citation>
    <scope>NUCLEOTIDE SEQUENCE [LARGE SCALE GENOMIC DNA]</scope>
    <source>
        <tissue evidence="1">Nenye</tissue>
    </source>
</reference>
<proteinExistence type="predicted"/>
<keyword evidence="2" id="KW-1185">Reference proteome</keyword>
<evidence type="ECO:0000313" key="1">
    <source>
        <dbReference type="EMBL" id="KAL3517681.1"/>
    </source>
</evidence>
<name>A0ABD2ZE03_9GENT</name>
<accession>A0ABD2ZE03</accession>
<sequence>MAKNQPVKRFFTNIGKKKKSVILSFLCSRIQESVWAKTLYLFLDKDWFFICFGADFSIGLLRKQEYKKFVYNVVNRYQSQCSKNEKLERSQSKVSLKSDANYSDYEPGFSKYSSGEDDFVTNNNNKWKLELAWLTKALEPALQLCSGLCQQVSPF</sequence>
<dbReference type="Proteomes" id="UP001630127">
    <property type="component" value="Unassembled WGS sequence"/>
</dbReference>
<organism evidence="1 2">
    <name type="scientific">Cinchona calisaya</name>
    <dbReference type="NCBI Taxonomy" id="153742"/>
    <lineage>
        <taxon>Eukaryota</taxon>
        <taxon>Viridiplantae</taxon>
        <taxon>Streptophyta</taxon>
        <taxon>Embryophyta</taxon>
        <taxon>Tracheophyta</taxon>
        <taxon>Spermatophyta</taxon>
        <taxon>Magnoliopsida</taxon>
        <taxon>eudicotyledons</taxon>
        <taxon>Gunneridae</taxon>
        <taxon>Pentapetalae</taxon>
        <taxon>asterids</taxon>
        <taxon>lamiids</taxon>
        <taxon>Gentianales</taxon>
        <taxon>Rubiaceae</taxon>
        <taxon>Cinchonoideae</taxon>
        <taxon>Cinchoneae</taxon>
        <taxon>Cinchona</taxon>
    </lineage>
</organism>
<evidence type="ECO:0000313" key="2">
    <source>
        <dbReference type="Proteomes" id="UP001630127"/>
    </source>
</evidence>
<gene>
    <name evidence="1" type="ORF">ACH5RR_020270</name>
</gene>
<protein>
    <submittedName>
        <fullName evidence="1">Uncharacterized protein</fullName>
    </submittedName>
</protein>